<reference evidence="3" key="1">
    <citation type="submission" date="2019-12" db="UniProtKB">
        <authorList>
            <consortium name="WormBaseParasite"/>
        </authorList>
    </citation>
    <scope>IDENTIFICATION</scope>
</reference>
<evidence type="ECO:0000313" key="2">
    <source>
        <dbReference type="Proteomes" id="UP000046395"/>
    </source>
</evidence>
<dbReference type="AlphaFoldDB" id="A0A5S6R5B1"/>
<protein>
    <submittedName>
        <fullName evidence="3">C2H2-type domain-containing protein</fullName>
    </submittedName>
</protein>
<evidence type="ECO:0000256" key="1">
    <source>
        <dbReference type="SAM" id="MobiDB-lite"/>
    </source>
</evidence>
<feature type="region of interest" description="Disordered" evidence="1">
    <location>
        <begin position="130"/>
        <end position="150"/>
    </location>
</feature>
<dbReference type="WBParaSite" id="TMUE_3000014469.1">
    <property type="protein sequence ID" value="TMUE_3000014469.1"/>
    <property type="gene ID" value="WBGene00302217"/>
</dbReference>
<organism evidence="2 3">
    <name type="scientific">Trichuris muris</name>
    <name type="common">Mouse whipworm</name>
    <dbReference type="NCBI Taxonomy" id="70415"/>
    <lineage>
        <taxon>Eukaryota</taxon>
        <taxon>Metazoa</taxon>
        <taxon>Ecdysozoa</taxon>
        <taxon>Nematoda</taxon>
        <taxon>Enoplea</taxon>
        <taxon>Dorylaimia</taxon>
        <taxon>Trichinellida</taxon>
        <taxon>Trichuridae</taxon>
        <taxon>Trichuris</taxon>
    </lineage>
</organism>
<keyword evidence="2" id="KW-1185">Reference proteome</keyword>
<accession>A0A5S6R5B1</accession>
<feature type="region of interest" description="Disordered" evidence="1">
    <location>
        <begin position="366"/>
        <end position="402"/>
    </location>
</feature>
<sequence>MPADCLLPSRIRRHTRTGTRTSVRRAPCYYYYYLPSAKQKLLAKSRCIDSPPLETVSCALPPSERIELQQRLSAHIRAHVYYTHTHTHRWRDAQSSGEDGQEIREVEWDNCRARKGSGLRRLANSCRTRTNDSVIRRRPSKTASGGEPSPSVGYWRVRACVHAPAINQSSNRLPPFNRRSPKARRPLEHDDTSPHLVTVHRATLPDDYRNRQWRHNRAPVVLIALSSAPVLSVPTAASGGSSVLSISHYSSILVRKLDGCHCGQVYSCDMVGYGRHRRRSAGKVRQLSTRTAKLSLRLRFSPAKLKWDPHPRGRSPTLACADRFGRFEHLRLAIPSSRRYVYNTCTCIIAELVVLSTALATLPTSFTSARGSRRHSQPPFTWAHKTETRIHNPEGSLRSPGK</sequence>
<dbReference type="Proteomes" id="UP000046395">
    <property type="component" value="Unassembled WGS sequence"/>
</dbReference>
<feature type="region of interest" description="Disordered" evidence="1">
    <location>
        <begin position="168"/>
        <end position="193"/>
    </location>
</feature>
<evidence type="ECO:0000313" key="3">
    <source>
        <dbReference type="WBParaSite" id="TMUE_3000014469.1"/>
    </source>
</evidence>
<name>A0A5S6R5B1_TRIMR</name>
<proteinExistence type="predicted"/>